<dbReference type="EMBL" id="VULO01000018">
    <property type="protein sequence ID" value="MSS85431.1"/>
    <property type="molecule type" value="Genomic_DNA"/>
</dbReference>
<name>A0A6N7W7R3_9ACTO</name>
<reference evidence="3 4" key="1">
    <citation type="submission" date="2019-08" db="EMBL/GenBank/DDBJ databases">
        <title>In-depth cultivation of the pig gut microbiome towards novel bacterial diversity and tailored functional studies.</title>
        <authorList>
            <person name="Wylensek D."/>
            <person name="Hitch T.C.A."/>
            <person name="Clavel T."/>
        </authorList>
    </citation>
    <scope>NUCLEOTIDE SEQUENCE [LARGE SCALE GENOMIC DNA]</scope>
    <source>
        <strain evidence="3 4">WB03_NA08</strain>
    </source>
</reference>
<evidence type="ECO:0000313" key="3">
    <source>
        <dbReference type="EMBL" id="MSS85431.1"/>
    </source>
</evidence>
<keyword evidence="4" id="KW-1185">Reference proteome</keyword>
<dbReference type="RefSeq" id="WP_154546676.1">
    <property type="nucleotide sequence ID" value="NZ_VULO01000018.1"/>
</dbReference>
<evidence type="ECO:0000313" key="4">
    <source>
        <dbReference type="Proteomes" id="UP000470875"/>
    </source>
</evidence>
<sequence length="205" mass="20572">MDILRELEKAPDQPDATGTGLALVIRLGLRKQIMNQLVPPFGTLHLVFGIAVSLVVAASGILLCLLGDTASGKGSGVVMIILGVALLALTVIVAVGTAGVQNKADKYMDALDGQSGGGSKPGKGRFNLVERIAVDGSVRSVLRSLELLPVDGKGGGNAQFAGDTNVGAPPGGDTNDGTASGEVPAATEKLTPQPVQGGDRPGAAE</sequence>
<organism evidence="3 4">
    <name type="scientific">Scrofimicrobium canadense</name>
    <dbReference type="NCBI Taxonomy" id="2652290"/>
    <lineage>
        <taxon>Bacteria</taxon>
        <taxon>Bacillati</taxon>
        <taxon>Actinomycetota</taxon>
        <taxon>Actinomycetes</taxon>
        <taxon>Actinomycetales</taxon>
        <taxon>Actinomycetaceae</taxon>
        <taxon>Scrofimicrobium</taxon>
    </lineage>
</organism>
<protein>
    <submittedName>
        <fullName evidence="3">Uncharacterized protein</fullName>
    </submittedName>
</protein>
<comment type="caution">
    <text evidence="3">The sequence shown here is derived from an EMBL/GenBank/DDBJ whole genome shotgun (WGS) entry which is preliminary data.</text>
</comment>
<keyword evidence="2" id="KW-1133">Transmembrane helix</keyword>
<dbReference type="Proteomes" id="UP000470875">
    <property type="component" value="Unassembled WGS sequence"/>
</dbReference>
<accession>A0A6N7W7R3</accession>
<feature type="region of interest" description="Disordered" evidence="1">
    <location>
        <begin position="158"/>
        <end position="205"/>
    </location>
</feature>
<gene>
    <name evidence="3" type="ORF">FYJ24_11900</name>
</gene>
<dbReference type="AlphaFoldDB" id="A0A6N7W7R3"/>
<evidence type="ECO:0000256" key="1">
    <source>
        <dbReference type="SAM" id="MobiDB-lite"/>
    </source>
</evidence>
<feature type="transmembrane region" description="Helical" evidence="2">
    <location>
        <begin position="77"/>
        <end position="100"/>
    </location>
</feature>
<feature type="transmembrane region" description="Helical" evidence="2">
    <location>
        <begin position="44"/>
        <end position="65"/>
    </location>
</feature>
<keyword evidence="2" id="KW-0812">Transmembrane</keyword>
<keyword evidence="2" id="KW-0472">Membrane</keyword>
<evidence type="ECO:0000256" key="2">
    <source>
        <dbReference type="SAM" id="Phobius"/>
    </source>
</evidence>
<proteinExistence type="predicted"/>